<evidence type="ECO:0000256" key="19">
    <source>
        <dbReference type="ARBA" id="ARBA00068837"/>
    </source>
</evidence>
<evidence type="ECO:0000256" key="4">
    <source>
        <dbReference type="ARBA" id="ARBA00012513"/>
    </source>
</evidence>
<dbReference type="SUPFAM" id="SSF46785">
    <property type="entry name" value="Winged helix' DNA-binding domain"/>
    <property type="match status" value="1"/>
</dbReference>
<comment type="cofactor">
    <cofactor evidence="1">
        <name>Mg(2+)</name>
        <dbReference type="ChEBI" id="CHEBI:18420"/>
    </cofactor>
</comment>
<evidence type="ECO:0000256" key="20">
    <source>
        <dbReference type="ARBA" id="ARBA00076005"/>
    </source>
</evidence>
<dbReference type="FunFam" id="1.10.10.10:FF:000053">
    <property type="entry name" value="Serine/threonine-protein kinase RIO2"/>
    <property type="match status" value="1"/>
</dbReference>
<keyword evidence="24" id="KW-1185">Reference proteome</keyword>
<evidence type="ECO:0000256" key="9">
    <source>
        <dbReference type="ARBA" id="ARBA00022679"/>
    </source>
</evidence>
<keyword evidence="6" id="KW-0690">Ribosome biogenesis</keyword>
<dbReference type="GO" id="GO:0004674">
    <property type="term" value="F:protein serine/threonine kinase activity"/>
    <property type="evidence" value="ECO:0007669"/>
    <property type="project" value="UniProtKB-KW"/>
</dbReference>
<evidence type="ECO:0000256" key="2">
    <source>
        <dbReference type="ARBA" id="ARBA00004496"/>
    </source>
</evidence>
<keyword evidence="5" id="KW-0963">Cytoplasm</keyword>
<keyword evidence="11" id="KW-0547">Nucleotide-binding</keyword>
<evidence type="ECO:0000313" key="23">
    <source>
        <dbReference type="EMBL" id="KAK7870108.1"/>
    </source>
</evidence>
<evidence type="ECO:0000256" key="12">
    <source>
        <dbReference type="ARBA" id="ARBA00022777"/>
    </source>
</evidence>
<evidence type="ECO:0000256" key="6">
    <source>
        <dbReference type="ARBA" id="ARBA00022517"/>
    </source>
</evidence>
<dbReference type="PANTHER" id="PTHR45852:SF1">
    <property type="entry name" value="SERINE_THREONINE-PROTEIN KINASE RIO2"/>
    <property type="match status" value="1"/>
</dbReference>
<dbReference type="InterPro" id="IPR015285">
    <property type="entry name" value="RIO2_wHTH_N"/>
</dbReference>
<dbReference type="GO" id="GO:0005524">
    <property type="term" value="F:ATP binding"/>
    <property type="evidence" value="ECO:0007669"/>
    <property type="project" value="UniProtKB-KW"/>
</dbReference>
<dbReference type="EMBL" id="JAZDUA010000064">
    <property type="protein sequence ID" value="KAK7870108.1"/>
    <property type="molecule type" value="Genomic_DNA"/>
</dbReference>
<dbReference type="SMART" id="SM00090">
    <property type="entry name" value="RIO"/>
    <property type="match status" value="1"/>
</dbReference>
<comment type="similarity">
    <text evidence="3">Belongs to the protein kinase superfamily. RIO-type Ser/Thr kinase family.</text>
</comment>
<evidence type="ECO:0000256" key="8">
    <source>
        <dbReference type="ARBA" id="ARBA00022553"/>
    </source>
</evidence>
<comment type="subcellular location">
    <subcellularLocation>
        <location evidence="2">Cytoplasm</location>
    </subcellularLocation>
</comment>
<evidence type="ECO:0000256" key="21">
    <source>
        <dbReference type="SAM" id="MobiDB-lite"/>
    </source>
</evidence>
<dbReference type="InterPro" id="IPR030484">
    <property type="entry name" value="Rio2"/>
</dbReference>
<proteinExistence type="inferred from homology"/>
<keyword evidence="14" id="KW-0460">Magnesium</keyword>
<evidence type="ECO:0000259" key="22">
    <source>
        <dbReference type="SMART" id="SM00090"/>
    </source>
</evidence>
<evidence type="ECO:0000256" key="14">
    <source>
        <dbReference type="ARBA" id="ARBA00022842"/>
    </source>
</evidence>
<dbReference type="PANTHER" id="PTHR45852">
    <property type="entry name" value="SER/THR-PROTEIN KINASE RIO2"/>
    <property type="match status" value="1"/>
</dbReference>
<evidence type="ECO:0000256" key="3">
    <source>
        <dbReference type="ARBA" id="ARBA00009196"/>
    </source>
</evidence>
<dbReference type="AlphaFoldDB" id="A0AAN9WB55"/>
<organism evidence="23 24">
    <name type="scientific">Gryllus longicercus</name>
    <dbReference type="NCBI Taxonomy" id="2509291"/>
    <lineage>
        <taxon>Eukaryota</taxon>
        <taxon>Metazoa</taxon>
        <taxon>Ecdysozoa</taxon>
        <taxon>Arthropoda</taxon>
        <taxon>Hexapoda</taxon>
        <taxon>Insecta</taxon>
        <taxon>Pterygota</taxon>
        <taxon>Neoptera</taxon>
        <taxon>Polyneoptera</taxon>
        <taxon>Orthoptera</taxon>
        <taxon>Ensifera</taxon>
        <taxon>Gryllidea</taxon>
        <taxon>Grylloidea</taxon>
        <taxon>Gryllidae</taxon>
        <taxon>Gryllinae</taxon>
        <taxon>Gryllus</taxon>
    </lineage>
</organism>
<keyword evidence="10" id="KW-0479">Metal-binding</keyword>
<dbReference type="InterPro" id="IPR000687">
    <property type="entry name" value="RIO_kinase"/>
</dbReference>
<dbReference type="InterPro" id="IPR011009">
    <property type="entry name" value="Kinase-like_dom_sf"/>
</dbReference>
<dbReference type="PROSITE" id="PS01245">
    <property type="entry name" value="RIO1"/>
    <property type="match status" value="1"/>
</dbReference>
<dbReference type="GO" id="GO:0030688">
    <property type="term" value="C:preribosome, small subunit precursor"/>
    <property type="evidence" value="ECO:0007669"/>
    <property type="project" value="TreeGrafter"/>
</dbReference>
<dbReference type="GO" id="GO:0046872">
    <property type="term" value="F:metal ion binding"/>
    <property type="evidence" value="ECO:0007669"/>
    <property type="project" value="UniProtKB-KW"/>
</dbReference>
<keyword evidence="7" id="KW-0723">Serine/threonine-protein kinase</keyword>
<dbReference type="InterPro" id="IPR018935">
    <property type="entry name" value="RIO_kinase_CS"/>
</dbReference>
<evidence type="ECO:0000256" key="13">
    <source>
        <dbReference type="ARBA" id="ARBA00022840"/>
    </source>
</evidence>
<feature type="domain" description="RIO kinase" evidence="22">
    <location>
        <begin position="66"/>
        <end position="292"/>
    </location>
</feature>
<evidence type="ECO:0000256" key="16">
    <source>
        <dbReference type="ARBA" id="ARBA00048679"/>
    </source>
</evidence>
<comment type="catalytic activity">
    <reaction evidence="16">
        <text>L-seryl-[protein] + ATP = O-phospho-L-seryl-[protein] + ADP + H(+)</text>
        <dbReference type="Rhea" id="RHEA:17989"/>
        <dbReference type="Rhea" id="RHEA-COMP:9863"/>
        <dbReference type="Rhea" id="RHEA-COMP:11604"/>
        <dbReference type="ChEBI" id="CHEBI:15378"/>
        <dbReference type="ChEBI" id="CHEBI:29999"/>
        <dbReference type="ChEBI" id="CHEBI:30616"/>
        <dbReference type="ChEBI" id="CHEBI:83421"/>
        <dbReference type="ChEBI" id="CHEBI:456216"/>
        <dbReference type="EC" id="2.7.11.1"/>
    </reaction>
</comment>
<dbReference type="Pfam" id="PF09202">
    <property type="entry name" value="Rio2_N"/>
    <property type="match status" value="1"/>
</dbReference>
<dbReference type="Gene3D" id="3.30.200.20">
    <property type="entry name" value="Phosphorylase Kinase, domain 1"/>
    <property type="match status" value="1"/>
</dbReference>
<evidence type="ECO:0000256" key="1">
    <source>
        <dbReference type="ARBA" id="ARBA00001946"/>
    </source>
</evidence>
<protein>
    <recommendedName>
        <fullName evidence="18">Serine/threonine-protein kinase RIO2</fullName>
        <ecNumber evidence="4">2.7.11.1</ecNumber>
    </recommendedName>
    <alternativeName>
        <fullName evidence="20">RIO kinase 2</fullName>
    </alternativeName>
    <alternativeName>
        <fullName evidence="19">Serine/threonine-protein kinase rio2</fullName>
    </alternativeName>
</protein>
<comment type="catalytic activity">
    <reaction evidence="15">
        <text>L-threonyl-[protein] + ATP = O-phospho-L-threonyl-[protein] + ADP + H(+)</text>
        <dbReference type="Rhea" id="RHEA:46608"/>
        <dbReference type="Rhea" id="RHEA-COMP:11060"/>
        <dbReference type="Rhea" id="RHEA-COMP:11605"/>
        <dbReference type="ChEBI" id="CHEBI:15378"/>
        <dbReference type="ChEBI" id="CHEBI:30013"/>
        <dbReference type="ChEBI" id="CHEBI:30616"/>
        <dbReference type="ChEBI" id="CHEBI:61977"/>
        <dbReference type="ChEBI" id="CHEBI:456216"/>
        <dbReference type="EC" id="2.7.11.1"/>
    </reaction>
</comment>
<dbReference type="Proteomes" id="UP001378592">
    <property type="component" value="Unassembled WGS sequence"/>
</dbReference>
<evidence type="ECO:0000256" key="5">
    <source>
        <dbReference type="ARBA" id="ARBA00022490"/>
    </source>
</evidence>
<evidence type="ECO:0000256" key="7">
    <source>
        <dbReference type="ARBA" id="ARBA00022527"/>
    </source>
</evidence>
<evidence type="ECO:0000256" key="10">
    <source>
        <dbReference type="ARBA" id="ARBA00022723"/>
    </source>
</evidence>
<dbReference type="Pfam" id="PF01163">
    <property type="entry name" value="RIO1"/>
    <property type="match status" value="1"/>
</dbReference>
<dbReference type="GO" id="GO:0030490">
    <property type="term" value="P:maturation of SSU-rRNA"/>
    <property type="evidence" value="ECO:0007669"/>
    <property type="project" value="TreeGrafter"/>
</dbReference>
<reference evidence="23 24" key="1">
    <citation type="submission" date="2024-03" db="EMBL/GenBank/DDBJ databases">
        <title>The genome assembly and annotation of the cricket Gryllus longicercus Weissman &amp; Gray.</title>
        <authorList>
            <person name="Szrajer S."/>
            <person name="Gray D."/>
            <person name="Ylla G."/>
        </authorList>
    </citation>
    <scope>NUCLEOTIDE SEQUENCE [LARGE SCALE GENOMIC DNA]</scope>
    <source>
        <strain evidence="23">DAG 2021-001</strain>
        <tissue evidence="23">Whole body minus gut</tissue>
    </source>
</reference>
<dbReference type="FunFam" id="1.10.510.10:FF:000307">
    <property type="entry name" value="Serine/threonine-protein kinase RIO2"/>
    <property type="match status" value="1"/>
</dbReference>
<name>A0AAN9WB55_9ORTH</name>
<dbReference type="Gene3D" id="1.10.10.10">
    <property type="entry name" value="Winged helix-like DNA-binding domain superfamily/Winged helix DNA-binding domain"/>
    <property type="match status" value="1"/>
</dbReference>
<evidence type="ECO:0000256" key="18">
    <source>
        <dbReference type="ARBA" id="ARBA00068353"/>
    </source>
</evidence>
<comment type="subunit">
    <text evidence="17">Associated with late 40S pre-ribosomal particles. Interacts with PLK1 (via its N-terminus).</text>
</comment>
<evidence type="ECO:0000256" key="11">
    <source>
        <dbReference type="ARBA" id="ARBA00022741"/>
    </source>
</evidence>
<sequence length="506" mass="59001">MGKLSVTMLRYLTKEDFRILTAIEMGMKNHELVPGSLAASIANLRHGGVHKLLKELCKHKLLSYERGKHYDGFRLTNAGYDYLALKTLAAKNIVAGFGNQIGVGKESNIYIVNNEEGELLCLKLHRLGRTCFRNLREKRDYHKHRRQMSWLYLSRISATKEFAYMKALRDRDFPVPKPIDFNRHCVVMELVQGHPLCQVHDVKDVEALYDELMNLIVRLGNYGVIHGDFNEFNIMLTDEDKPVIIDFPQMVSTSHLNAEMYFNRDVNCIRDFFRRRFGYESESFPTFNDIMREDAVDVEVSASGFTREMEKHLFVEMGIEEEVETEDELTEERSHLANDDIEMLRQEVERMVCAEYECKDLKKQIHFQNDEFVKYDQDNVSEEIHVNKEVKNSEKVYLDSKHKEYNCSESLDTNSKDRKCDEECNEETADEDCMSVSGFSYSDTRSVCSTIPPSAVKAQVKKMLERREKKLEHRRIIVKGEASATTRRRRDNKETIRDSSGVWGWE</sequence>
<dbReference type="EC" id="2.7.11.1" evidence="4"/>
<evidence type="ECO:0000256" key="15">
    <source>
        <dbReference type="ARBA" id="ARBA00047899"/>
    </source>
</evidence>
<gene>
    <name evidence="23" type="ORF">R5R35_011086</name>
</gene>
<keyword evidence="9" id="KW-0808">Transferase</keyword>
<dbReference type="InterPro" id="IPR036388">
    <property type="entry name" value="WH-like_DNA-bd_sf"/>
</dbReference>
<feature type="region of interest" description="Disordered" evidence="21">
    <location>
        <begin position="478"/>
        <end position="506"/>
    </location>
</feature>
<dbReference type="InterPro" id="IPR036390">
    <property type="entry name" value="WH_DNA-bd_sf"/>
</dbReference>
<accession>A0AAN9WB55</accession>
<keyword evidence="12" id="KW-0418">Kinase</keyword>
<dbReference type="FunFam" id="3.30.200.20:FF:000052">
    <property type="entry name" value="Serine/threonine-protein kinase RIO2"/>
    <property type="match status" value="1"/>
</dbReference>
<evidence type="ECO:0000256" key="17">
    <source>
        <dbReference type="ARBA" id="ARBA00064676"/>
    </source>
</evidence>
<keyword evidence="13" id="KW-0067">ATP-binding</keyword>
<dbReference type="CDD" id="cd05144">
    <property type="entry name" value="RIO2_C"/>
    <property type="match status" value="1"/>
</dbReference>
<dbReference type="GO" id="GO:0005634">
    <property type="term" value="C:nucleus"/>
    <property type="evidence" value="ECO:0007669"/>
    <property type="project" value="TreeGrafter"/>
</dbReference>
<dbReference type="SUPFAM" id="SSF56112">
    <property type="entry name" value="Protein kinase-like (PK-like)"/>
    <property type="match status" value="1"/>
</dbReference>
<dbReference type="Gene3D" id="1.10.510.10">
    <property type="entry name" value="Transferase(Phosphotransferase) domain 1"/>
    <property type="match status" value="1"/>
</dbReference>
<comment type="caution">
    <text evidence="23">The sequence shown here is derived from an EMBL/GenBank/DDBJ whole genome shotgun (WGS) entry which is preliminary data.</text>
</comment>
<evidence type="ECO:0000313" key="24">
    <source>
        <dbReference type="Proteomes" id="UP001378592"/>
    </source>
</evidence>
<dbReference type="GO" id="GO:0005829">
    <property type="term" value="C:cytosol"/>
    <property type="evidence" value="ECO:0007669"/>
    <property type="project" value="TreeGrafter"/>
</dbReference>
<dbReference type="InterPro" id="IPR018934">
    <property type="entry name" value="RIO_dom"/>
</dbReference>
<keyword evidence="8" id="KW-0597">Phosphoprotein</keyword>